<comment type="cofactor">
    <cofactor evidence="1">
        <name>FMN</name>
        <dbReference type="ChEBI" id="CHEBI:58210"/>
    </cofactor>
</comment>
<dbReference type="RefSeq" id="WP_266015405.1">
    <property type="nucleotide sequence ID" value="NZ_JAPFQP010000004.1"/>
</dbReference>
<keyword evidence="6" id="KW-1185">Reference proteome</keyword>
<comment type="similarity">
    <text evidence="3">Belongs to the flavoredoxin family.</text>
</comment>
<evidence type="ECO:0000256" key="3">
    <source>
        <dbReference type="ARBA" id="ARBA00038054"/>
    </source>
</evidence>
<evidence type="ECO:0000313" key="5">
    <source>
        <dbReference type="EMBL" id="MCX2720762.1"/>
    </source>
</evidence>
<organism evidence="5 6">
    <name type="scientific">Lentiprolixibacter aurantiacus</name>
    <dbReference type="NCBI Taxonomy" id="2993939"/>
    <lineage>
        <taxon>Bacteria</taxon>
        <taxon>Pseudomonadati</taxon>
        <taxon>Bacteroidota</taxon>
        <taxon>Flavobacteriia</taxon>
        <taxon>Flavobacteriales</taxon>
        <taxon>Flavobacteriaceae</taxon>
        <taxon>Lentiprolixibacter</taxon>
    </lineage>
</organism>
<keyword evidence="2" id="KW-0285">Flavoprotein</keyword>
<evidence type="ECO:0000259" key="4">
    <source>
        <dbReference type="Pfam" id="PF01613"/>
    </source>
</evidence>
<reference evidence="5" key="1">
    <citation type="submission" date="2022-11" db="EMBL/GenBank/DDBJ databases">
        <title>The characterization of three novel Bacteroidetes species and genomic analysis of their roles in tidal elemental geochemical cycles.</title>
        <authorList>
            <person name="Ma K.-J."/>
        </authorList>
    </citation>
    <scope>NUCLEOTIDE SEQUENCE</scope>
    <source>
        <strain evidence="5">M415</strain>
    </source>
</reference>
<dbReference type="Gene3D" id="2.30.110.10">
    <property type="entry name" value="Electron Transport, Fmn-binding Protein, Chain A"/>
    <property type="match status" value="1"/>
</dbReference>
<dbReference type="InterPro" id="IPR012349">
    <property type="entry name" value="Split_barrel_FMN-bd"/>
</dbReference>
<gene>
    <name evidence="5" type="ORF">OO016_14200</name>
</gene>
<dbReference type="SUPFAM" id="SSF50475">
    <property type="entry name" value="FMN-binding split barrel"/>
    <property type="match status" value="1"/>
</dbReference>
<dbReference type="Proteomes" id="UP001207116">
    <property type="component" value="Unassembled WGS sequence"/>
</dbReference>
<dbReference type="PANTHER" id="PTHR43567">
    <property type="entry name" value="FLAVOREDOXIN-RELATED-RELATED"/>
    <property type="match status" value="1"/>
</dbReference>
<sequence>MERIQESKLAHLNTKQSLWDQVFTVAPLVIIGTREDDKYDLAPKHMVTPIGFGPYFGFVCTPRHATFHNIKDTGEFTVSFPKPDQLVFTSLSATPRKDSCSNYDIVFESLPMVKALNRDLPIIEGAYLYLECRCLKILDGFDDYAIITGEVLAAYADSQYTLVSERDKDKQLRQHPLLVYVAPGRFATITQTFNFPFPKDFER</sequence>
<protein>
    <submittedName>
        <fullName evidence="5">Flavin reductase</fullName>
    </submittedName>
</protein>
<dbReference type="InterPro" id="IPR002563">
    <property type="entry name" value="Flavin_Rdtase-like_dom"/>
</dbReference>
<dbReference type="PANTHER" id="PTHR43567:SF1">
    <property type="entry name" value="FLAVOREDOXIN"/>
    <property type="match status" value="1"/>
</dbReference>
<dbReference type="EMBL" id="JAPFQP010000004">
    <property type="protein sequence ID" value="MCX2720762.1"/>
    <property type="molecule type" value="Genomic_DNA"/>
</dbReference>
<dbReference type="AlphaFoldDB" id="A0AAE3SPF5"/>
<comment type="caution">
    <text evidence="5">The sequence shown here is derived from an EMBL/GenBank/DDBJ whole genome shotgun (WGS) entry which is preliminary data.</text>
</comment>
<accession>A0AAE3SPF5</accession>
<dbReference type="GO" id="GO:0016646">
    <property type="term" value="F:oxidoreductase activity, acting on the CH-NH group of donors, NAD or NADP as acceptor"/>
    <property type="evidence" value="ECO:0007669"/>
    <property type="project" value="UniProtKB-ARBA"/>
</dbReference>
<dbReference type="InterPro" id="IPR052174">
    <property type="entry name" value="Flavoredoxin"/>
</dbReference>
<feature type="domain" description="Flavin reductase like" evidence="4">
    <location>
        <begin position="26"/>
        <end position="159"/>
    </location>
</feature>
<evidence type="ECO:0000256" key="1">
    <source>
        <dbReference type="ARBA" id="ARBA00001917"/>
    </source>
</evidence>
<dbReference type="GO" id="GO:0010181">
    <property type="term" value="F:FMN binding"/>
    <property type="evidence" value="ECO:0007669"/>
    <property type="project" value="InterPro"/>
</dbReference>
<name>A0AAE3SPF5_9FLAO</name>
<proteinExistence type="inferred from homology"/>
<dbReference type="Pfam" id="PF01613">
    <property type="entry name" value="Flavin_Reduct"/>
    <property type="match status" value="1"/>
</dbReference>
<evidence type="ECO:0000313" key="6">
    <source>
        <dbReference type="Proteomes" id="UP001207116"/>
    </source>
</evidence>
<evidence type="ECO:0000256" key="2">
    <source>
        <dbReference type="ARBA" id="ARBA00022630"/>
    </source>
</evidence>